<keyword evidence="4" id="KW-0297">G-protein coupled receptor</keyword>
<evidence type="ECO:0000256" key="7">
    <source>
        <dbReference type="ARBA" id="ARBA00023180"/>
    </source>
</evidence>
<feature type="transmembrane region" description="Helical" evidence="9">
    <location>
        <begin position="87"/>
        <end position="108"/>
    </location>
</feature>
<keyword evidence="2 9" id="KW-0812">Transmembrane</keyword>
<evidence type="ECO:0000313" key="12">
    <source>
        <dbReference type="Proteomes" id="UP000007110"/>
    </source>
</evidence>
<keyword evidence="12" id="KW-1185">Reference proteome</keyword>
<accession>A0A7M7LU41</accession>
<dbReference type="InParanoid" id="A0A7M7LU41"/>
<feature type="transmembrane region" description="Helical" evidence="9">
    <location>
        <begin position="26"/>
        <end position="44"/>
    </location>
</feature>
<dbReference type="PANTHER" id="PTHR10519">
    <property type="entry name" value="GABA-B RECEPTOR"/>
    <property type="match status" value="1"/>
</dbReference>
<organism evidence="11 12">
    <name type="scientific">Strongylocentrotus purpuratus</name>
    <name type="common">Purple sea urchin</name>
    <dbReference type="NCBI Taxonomy" id="7668"/>
    <lineage>
        <taxon>Eukaryota</taxon>
        <taxon>Metazoa</taxon>
        <taxon>Echinodermata</taxon>
        <taxon>Eleutherozoa</taxon>
        <taxon>Echinozoa</taxon>
        <taxon>Echinoidea</taxon>
        <taxon>Euechinoidea</taxon>
        <taxon>Echinacea</taxon>
        <taxon>Camarodonta</taxon>
        <taxon>Echinidea</taxon>
        <taxon>Strongylocentrotidae</taxon>
        <taxon>Strongylocentrotus</taxon>
    </lineage>
</organism>
<dbReference type="EnsemblMetazoa" id="XM_011685298">
    <property type="protein sequence ID" value="XP_011683600"/>
    <property type="gene ID" value="LOC105447362"/>
</dbReference>
<dbReference type="Pfam" id="PF00003">
    <property type="entry name" value="7tm_3"/>
    <property type="match status" value="1"/>
</dbReference>
<dbReference type="PROSITE" id="PS50259">
    <property type="entry name" value="G_PROTEIN_RECEP_F3_4"/>
    <property type="match status" value="1"/>
</dbReference>
<keyword evidence="8" id="KW-0807">Transducer</keyword>
<dbReference type="GO" id="GO:0007214">
    <property type="term" value="P:gamma-aminobutyric acid signaling pathway"/>
    <property type="evidence" value="ECO:0000318"/>
    <property type="project" value="GO_Central"/>
</dbReference>
<proteinExistence type="predicted"/>
<comment type="subcellular location">
    <subcellularLocation>
        <location evidence="1">Membrane</location>
        <topology evidence="1">Multi-pass membrane protein</topology>
    </subcellularLocation>
</comment>
<dbReference type="KEGG" id="spu:105447362"/>
<evidence type="ECO:0000256" key="5">
    <source>
        <dbReference type="ARBA" id="ARBA00023136"/>
    </source>
</evidence>
<dbReference type="InterPro" id="IPR017978">
    <property type="entry name" value="GPCR_3_C"/>
</dbReference>
<reference evidence="12" key="1">
    <citation type="submission" date="2015-02" db="EMBL/GenBank/DDBJ databases">
        <title>Genome sequencing for Strongylocentrotus purpuratus.</title>
        <authorList>
            <person name="Murali S."/>
            <person name="Liu Y."/>
            <person name="Vee V."/>
            <person name="English A."/>
            <person name="Wang M."/>
            <person name="Skinner E."/>
            <person name="Han Y."/>
            <person name="Muzny D.M."/>
            <person name="Worley K.C."/>
            <person name="Gibbs R.A."/>
        </authorList>
    </citation>
    <scope>NUCLEOTIDE SEQUENCE</scope>
</reference>
<dbReference type="InterPro" id="IPR002455">
    <property type="entry name" value="GPCR3_GABA-B"/>
</dbReference>
<keyword evidence="7" id="KW-0325">Glycoprotein</keyword>
<keyword evidence="6" id="KW-0675">Receptor</keyword>
<sequence>MFTKMWRVYNIVINKRTMRKVIKDRHLVAIIVVLLLIDIVILVTREIVDPSHVIDELIEQPRTQKDRDNFVLYIHVYRRCSTKYNTIWTVILAVYKSFIMIFGAFLSFQTRTVSLPGLNDSYYVGISIYNACLCCAVAVPLSLFNINSLNVTYIVTSGFIIFCATTILCTLFLPKFSALYRQQHEVGTIQRFGVNTVSSVAGTSSGQTVTMVGREPTQLDEHNAINTKA</sequence>
<evidence type="ECO:0000256" key="1">
    <source>
        <dbReference type="ARBA" id="ARBA00004141"/>
    </source>
</evidence>
<dbReference type="PANTHER" id="PTHR10519:SF79">
    <property type="entry name" value="RECEPTOR LIGAND BINDING REGION DOMAIN-CONTAINING PROTEIN"/>
    <property type="match status" value="1"/>
</dbReference>
<dbReference type="AlphaFoldDB" id="A0A7M7LU41"/>
<name>A0A7M7LU41_STRPU</name>
<reference evidence="11" key="2">
    <citation type="submission" date="2021-01" db="UniProtKB">
        <authorList>
            <consortium name="EnsemblMetazoa"/>
        </authorList>
    </citation>
    <scope>IDENTIFICATION</scope>
</reference>
<feature type="transmembrane region" description="Helical" evidence="9">
    <location>
        <begin position="151"/>
        <end position="173"/>
    </location>
</feature>
<evidence type="ECO:0000256" key="6">
    <source>
        <dbReference type="ARBA" id="ARBA00023170"/>
    </source>
</evidence>
<dbReference type="OMA" id="CESTHNT"/>
<dbReference type="GeneID" id="105447362"/>
<feature type="transmembrane region" description="Helical" evidence="9">
    <location>
        <begin position="120"/>
        <end position="139"/>
    </location>
</feature>
<dbReference type="RefSeq" id="XP_011683600.1">
    <property type="nucleotide sequence ID" value="XM_011685298.2"/>
</dbReference>
<keyword evidence="5 9" id="KW-0472">Membrane</keyword>
<dbReference type="OrthoDB" id="2150267at2759"/>
<keyword evidence="3 9" id="KW-1133">Transmembrane helix</keyword>
<dbReference type="GO" id="GO:0004965">
    <property type="term" value="F:G protein-coupled GABA receptor activity"/>
    <property type="evidence" value="ECO:0000318"/>
    <property type="project" value="GO_Central"/>
</dbReference>
<dbReference type="PRINTS" id="PR01176">
    <property type="entry name" value="GABABRECEPTR"/>
</dbReference>
<feature type="domain" description="G-protein coupled receptors family 3 profile" evidence="10">
    <location>
        <begin position="1"/>
        <end position="175"/>
    </location>
</feature>
<dbReference type="CDD" id="cd15047">
    <property type="entry name" value="7tmC_GABA-B-like"/>
    <property type="match status" value="1"/>
</dbReference>
<evidence type="ECO:0000256" key="2">
    <source>
        <dbReference type="ARBA" id="ARBA00022692"/>
    </source>
</evidence>
<dbReference type="GO" id="GO:0038039">
    <property type="term" value="C:G protein-coupled receptor heterodimeric complex"/>
    <property type="evidence" value="ECO:0000318"/>
    <property type="project" value="GO_Central"/>
</dbReference>
<dbReference type="Proteomes" id="UP000007110">
    <property type="component" value="Unassembled WGS sequence"/>
</dbReference>
<evidence type="ECO:0000256" key="3">
    <source>
        <dbReference type="ARBA" id="ARBA00022989"/>
    </source>
</evidence>
<evidence type="ECO:0000256" key="9">
    <source>
        <dbReference type="SAM" id="Phobius"/>
    </source>
</evidence>
<evidence type="ECO:0000256" key="8">
    <source>
        <dbReference type="ARBA" id="ARBA00023224"/>
    </source>
</evidence>
<evidence type="ECO:0000313" key="11">
    <source>
        <dbReference type="EnsemblMetazoa" id="XP_011683600"/>
    </source>
</evidence>
<evidence type="ECO:0000256" key="4">
    <source>
        <dbReference type="ARBA" id="ARBA00023040"/>
    </source>
</evidence>
<protein>
    <recommendedName>
        <fullName evidence="10">G-protein coupled receptors family 3 profile domain-containing protein</fullName>
    </recommendedName>
</protein>
<evidence type="ECO:0000259" key="10">
    <source>
        <dbReference type="PROSITE" id="PS50259"/>
    </source>
</evidence>